<dbReference type="AlphaFoldDB" id="A0A2I0ATR5"/>
<proteinExistence type="predicted"/>
<reference evidence="1 2" key="1">
    <citation type="journal article" date="2017" name="Nature">
        <title>The Apostasia genome and the evolution of orchids.</title>
        <authorList>
            <person name="Zhang G.Q."/>
            <person name="Liu K.W."/>
            <person name="Li Z."/>
            <person name="Lohaus R."/>
            <person name="Hsiao Y.Y."/>
            <person name="Niu S.C."/>
            <person name="Wang J.Y."/>
            <person name="Lin Y.C."/>
            <person name="Xu Q."/>
            <person name="Chen L.J."/>
            <person name="Yoshida K."/>
            <person name="Fujiwara S."/>
            <person name="Wang Z.W."/>
            <person name="Zhang Y.Q."/>
            <person name="Mitsuda N."/>
            <person name="Wang M."/>
            <person name="Liu G.H."/>
            <person name="Pecoraro L."/>
            <person name="Huang H.X."/>
            <person name="Xiao X.J."/>
            <person name="Lin M."/>
            <person name="Wu X.Y."/>
            <person name="Wu W.L."/>
            <person name="Chen Y.Y."/>
            <person name="Chang S.B."/>
            <person name="Sakamoto S."/>
            <person name="Ohme-Takagi M."/>
            <person name="Yagi M."/>
            <person name="Zeng S.J."/>
            <person name="Shen C.Y."/>
            <person name="Yeh C.M."/>
            <person name="Luo Y.B."/>
            <person name="Tsai W.C."/>
            <person name="Van de Peer Y."/>
            <person name="Liu Z.J."/>
        </authorList>
    </citation>
    <scope>NUCLEOTIDE SEQUENCE [LARGE SCALE GENOMIC DNA]</scope>
    <source>
        <strain evidence="2">cv. Shenzhen</strain>
        <tissue evidence="1">Stem</tissue>
    </source>
</reference>
<protein>
    <submittedName>
        <fullName evidence="1">Uncharacterized protein</fullName>
    </submittedName>
</protein>
<evidence type="ECO:0000313" key="1">
    <source>
        <dbReference type="EMBL" id="PKA58938.1"/>
    </source>
</evidence>
<gene>
    <name evidence="1" type="ORF">AXF42_Ash001031</name>
</gene>
<organism evidence="1 2">
    <name type="scientific">Apostasia shenzhenica</name>
    <dbReference type="NCBI Taxonomy" id="1088818"/>
    <lineage>
        <taxon>Eukaryota</taxon>
        <taxon>Viridiplantae</taxon>
        <taxon>Streptophyta</taxon>
        <taxon>Embryophyta</taxon>
        <taxon>Tracheophyta</taxon>
        <taxon>Spermatophyta</taxon>
        <taxon>Magnoliopsida</taxon>
        <taxon>Liliopsida</taxon>
        <taxon>Asparagales</taxon>
        <taxon>Orchidaceae</taxon>
        <taxon>Apostasioideae</taxon>
        <taxon>Apostasia</taxon>
    </lineage>
</organism>
<accession>A0A2I0ATR5</accession>
<name>A0A2I0ATR5_9ASPA</name>
<dbReference type="EMBL" id="KZ451950">
    <property type="protein sequence ID" value="PKA58938.1"/>
    <property type="molecule type" value="Genomic_DNA"/>
</dbReference>
<evidence type="ECO:0000313" key="2">
    <source>
        <dbReference type="Proteomes" id="UP000236161"/>
    </source>
</evidence>
<keyword evidence="2" id="KW-1185">Reference proteome</keyword>
<dbReference type="Proteomes" id="UP000236161">
    <property type="component" value="Unassembled WGS sequence"/>
</dbReference>
<sequence length="141" mass="15762">MQKEQASRRSFRSMEQMECVSDRRGSSAGVAQFSGAAVTSREIAWNTTAPIFCGEAAAAKAERGAVVVKVHVSRWRCCFLGAARATIDGTKERRRQVAGSPWSRLAASEVAGWRGYCDRPRKAKCPRKFYFRAQKLQRRVC</sequence>